<keyword evidence="1" id="KW-0812">Transmembrane</keyword>
<dbReference type="Pfam" id="PF12841">
    <property type="entry name" value="YvrJ"/>
    <property type="match status" value="1"/>
</dbReference>
<dbReference type="AlphaFoldDB" id="A0A1G8YE02"/>
<gene>
    <name evidence="2" type="ORF">SAMN04488098_100945</name>
</gene>
<dbReference type="STRING" id="426701.SAMN04488098_100945"/>
<sequence length="54" mass="6043">MSGTDWFPAMIDMIANVGFPIFISLVLLHRMESKLDAVVKALNDLTAVTEARHR</sequence>
<reference evidence="3" key="1">
    <citation type="submission" date="2016-10" db="EMBL/GenBank/DDBJ databases">
        <authorList>
            <person name="Varghese N."/>
            <person name="Submissions S."/>
        </authorList>
    </citation>
    <scope>NUCLEOTIDE SEQUENCE [LARGE SCALE GENOMIC DNA]</scope>
    <source>
        <strain evidence="3">DSM 19181</strain>
    </source>
</reference>
<dbReference type="RefSeq" id="WP_091265665.1">
    <property type="nucleotide sequence ID" value="NZ_FNFK01000009.1"/>
</dbReference>
<evidence type="ECO:0000256" key="1">
    <source>
        <dbReference type="SAM" id="Phobius"/>
    </source>
</evidence>
<protein>
    <submittedName>
        <fullName evidence="2">YvrJ protein family protein</fullName>
    </submittedName>
</protein>
<accession>A0A1G8YE02</accession>
<keyword evidence="1" id="KW-0472">Membrane</keyword>
<feature type="transmembrane region" description="Helical" evidence="1">
    <location>
        <begin position="6"/>
        <end position="28"/>
    </location>
</feature>
<dbReference type="InterPro" id="IPR024419">
    <property type="entry name" value="YvrJ"/>
</dbReference>
<dbReference type="EMBL" id="FNFK01000009">
    <property type="protein sequence ID" value="SDK00644.1"/>
    <property type="molecule type" value="Genomic_DNA"/>
</dbReference>
<organism evidence="2 3">
    <name type="scientific">Alkalibacterium thalassium</name>
    <dbReference type="NCBI Taxonomy" id="426701"/>
    <lineage>
        <taxon>Bacteria</taxon>
        <taxon>Bacillati</taxon>
        <taxon>Bacillota</taxon>
        <taxon>Bacilli</taxon>
        <taxon>Lactobacillales</taxon>
        <taxon>Carnobacteriaceae</taxon>
        <taxon>Alkalibacterium</taxon>
    </lineage>
</organism>
<proteinExistence type="predicted"/>
<keyword evidence="1" id="KW-1133">Transmembrane helix</keyword>
<name>A0A1G8YE02_9LACT</name>
<evidence type="ECO:0000313" key="3">
    <source>
        <dbReference type="Proteomes" id="UP000199433"/>
    </source>
</evidence>
<keyword evidence="3" id="KW-1185">Reference proteome</keyword>
<dbReference type="Proteomes" id="UP000199433">
    <property type="component" value="Unassembled WGS sequence"/>
</dbReference>
<evidence type="ECO:0000313" key="2">
    <source>
        <dbReference type="EMBL" id="SDK00644.1"/>
    </source>
</evidence>